<comment type="subcellular location">
    <subcellularLocation>
        <location evidence="1">Secreted</location>
    </subcellularLocation>
</comment>
<dbReference type="InterPro" id="IPR001211">
    <property type="entry name" value="PLA2"/>
</dbReference>
<evidence type="ECO:0000313" key="6">
    <source>
        <dbReference type="EMBL" id="KAH0632066.1"/>
    </source>
</evidence>
<dbReference type="PANTHER" id="PTHR11716">
    <property type="entry name" value="PHOSPHOLIPASE A2 FAMILY MEMBER"/>
    <property type="match status" value="1"/>
</dbReference>
<dbReference type="Proteomes" id="UP000826234">
    <property type="component" value="Unassembled WGS sequence"/>
</dbReference>
<feature type="chain" id="PRO_5045199155" description="Phospholipase A2-like central domain-containing protein" evidence="4">
    <location>
        <begin position="26"/>
        <end position="209"/>
    </location>
</feature>
<evidence type="ECO:0000256" key="2">
    <source>
        <dbReference type="ARBA" id="ARBA00022525"/>
    </source>
</evidence>
<comment type="caution">
    <text evidence="6">The sequence shown here is derived from an EMBL/GenBank/DDBJ whole genome shotgun (WGS) entry which is preliminary data.</text>
</comment>
<dbReference type="InterPro" id="IPR016090">
    <property type="entry name" value="PLA2-like_dom"/>
</dbReference>
<name>A0ABQ7TRS6_PHRPL</name>
<dbReference type="InterPro" id="IPR036444">
    <property type="entry name" value="PLipase_A2_dom_sf"/>
</dbReference>
<dbReference type="SUPFAM" id="SSF48619">
    <property type="entry name" value="Phospholipase A2, PLA2"/>
    <property type="match status" value="2"/>
</dbReference>
<keyword evidence="2" id="KW-0964">Secreted</keyword>
<feature type="domain" description="Phospholipase A2-like central" evidence="5">
    <location>
        <begin position="48"/>
        <end position="200"/>
    </location>
</feature>
<gene>
    <name evidence="6" type="ORF">JD844_020127</name>
</gene>
<reference evidence="6 7" key="1">
    <citation type="journal article" date="2022" name="Gigascience">
        <title>A chromosome-level genome assembly and annotation of the desert horned lizard, Phrynosoma platyrhinos, provides insight into chromosomal rearrangements among reptiles.</title>
        <authorList>
            <person name="Koochekian N."/>
            <person name="Ascanio A."/>
            <person name="Farleigh K."/>
            <person name="Card D.C."/>
            <person name="Schield D.R."/>
            <person name="Castoe T.A."/>
            <person name="Jezkova T."/>
        </authorList>
    </citation>
    <scope>NUCLEOTIDE SEQUENCE [LARGE SCALE GENOMIC DNA]</scope>
    <source>
        <strain evidence="6">NK-2021</strain>
    </source>
</reference>
<feature type="signal peptide" evidence="4">
    <location>
        <begin position="1"/>
        <end position="25"/>
    </location>
</feature>
<protein>
    <recommendedName>
        <fullName evidence="5">Phospholipase A2-like central domain-containing protein</fullName>
    </recommendedName>
</protein>
<proteinExistence type="inferred from homology"/>
<organism evidence="6 7">
    <name type="scientific">Phrynosoma platyrhinos</name>
    <name type="common">Desert horned lizard</name>
    <dbReference type="NCBI Taxonomy" id="52577"/>
    <lineage>
        <taxon>Eukaryota</taxon>
        <taxon>Metazoa</taxon>
        <taxon>Chordata</taxon>
        <taxon>Craniata</taxon>
        <taxon>Vertebrata</taxon>
        <taxon>Euteleostomi</taxon>
        <taxon>Lepidosauria</taxon>
        <taxon>Squamata</taxon>
        <taxon>Bifurcata</taxon>
        <taxon>Unidentata</taxon>
        <taxon>Episquamata</taxon>
        <taxon>Toxicofera</taxon>
        <taxon>Iguania</taxon>
        <taxon>Phrynosomatidae</taxon>
        <taxon>Phrynosomatinae</taxon>
        <taxon>Phrynosoma</taxon>
    </lineage>
</organism>
<accession>A0ABQ7TRS6</accession>
<evidence type="ECO:0000259" key="5">
    <source>
        <dbReference type="SMART" id="SM00085"/>
    </source>
</evidence>
<dbReference type="CDD" id="cd00125">
    <property type="entry name" value="PLA2c"/>
    <property type="match status" value="1"/>
</dbReference>
<evidence type="ECO:0000313" key="7">
    <source>
        <dbReference type="Proteomes" id="UP000826234"/>
    </source>
</evidence>
<sequence>MGPPGRPFLFLFLFPFLLLMPRMMGEGGEGGAGAGGALGEALHRSRRGVLQLAGAILCATGQTPLAYLRYGCYCGLGGSGWPRDKVDWRKEMMTLIATCGAQMGGRYPSLATYFAHGSESPLPGSPFAPLWATSLPPGPAGRPGHLLPVLTRPGVGQDTDKTDEDKCQEMTCKCDQEAAQCLAEAPYNSKYVFWPETLCGTHNPECEDD</sequence>
<dbReference type="EMBL" id="JAIPUX010000026">
    <property type="protein sequence ID" value="KAH0632066.1"/>
    <property type="molecule type" value="Genomic_DNA"/>
</dbReference>
<evidence type="ECO:0000256" key="3">
    <source>
        <dbReference type="RuleBase" id="RU003654"/>
    </source>
</evidence>
<keyword evidence="7" id="KW-1185">Reference proteome</keyword>
<dbReference type="Pfam" id="PF00068">
    <property type="entry name" value="Phospholip_A2_1"/>
    <property type="match status" value="1"/>
</dbReference>
<dbReference type="Gene3D" id="1.20.90.10">
    <property type="entry name" value="Phospholipase A2 domain"/>
    <property type="match status" value="2"/>
</dbReference>
<comment type="similarity">
    <text evidence="3">Belongs to the phospholipase A2 family.</text>
</comment>
<dbReference type="PANTHER" id="PTHR11716:SF4">
    <property type="entry name" value="GROUP 10 SECRETORY PHOSPHOLIPASE A2"/>
    <property type="match status" value="1"/>
</dbReference>
<evidence type="ECO:0000256" key="4">
    <source>
        <dbReference type="SAM" id="SignalP"/>
    </source>
</evidence>
<evidence type="ECO:0000256" key="1">
    <source>
        <dbReference type="ARBA" id="ARBA00004613"/>
    </source>
</evidence>
<dbReference type="SMART" id="SM00085">
    <property type="entry name" value="PA2c"/>
    <property type="match status" value="1"/>
</dbReference>
<keyword evidence="4" id="KW-0732">Signal</keyword>